<accession>A0A164EG64</accession>
<dbReference type="AlphaFoldDB" id="A0A164EG64"/>
<proteinExistence type="predicted"/>
<organism evidence="2 3">
    <name type="scientific">Daphnia magna</name>
    <dbReference type="NCBI Taxonomy" id="35525"/>
    <lineage>
        <taxon>Eukaryota</taxon>
        <taxon>Metazoa</taxon>
        <taxon>Ecdysozoa</taxon>
        <taxon>Arthropoda</taxon>
        <taxon>Crustacea</taxon>
        <taxon>Branchiopoda</taxon>
        <taxon>Diplostraca</taxon>
        <taxon>Cladocera</taxon>
        <taxon>Anomopoda</taxon>
        <taxon>Daphniidae</taxon>
        <taxon>Daphnia</taxon>
    </lineage>
</organism>
<comment type="caution">
    <text evidence="2">The sequence shown here is derived from an EMBL/GenBank/DDBJ whole genome shotgun (WGS) entry which is preliminary data.</text>
</comment>
<feature type="compositionally biased region" description="Low complexity" evidence="1">
    <location>
        <begin position="1"/>
        <end position="11"/>
    </location>
</feature>
<feature type="compositionally biased region" description="Acidic residues" evidence="1">
    <location>
        <begin position="12"/>
        <end position="26"/>
    </location>
</feature>
<gene>
    <name evidence="2" type="ORF">APZ42_008725</name>
</gene>
<name>A0A164EG64_9CRUS</name>
<evidence type="ECO:0000256" key="1">
    <source>
        <dbReference type="SAM" id="MobiDB-lite"/>
    </source>
</evidence>
<evidence type="ECO:0000313" key="3">
    <source>
        <dbReference type="Proteomes" id="UP000076858"/>
    </source>
</evidence>
<protein>
    <submittedName>
        <fullName evidence="2">Uncharacterized protein</fullName>
    </submittedName>
</protein>
<feature type="region of interest" description="Disordered" evidence="1">
    <location>
        <begin position="1"/>
        <end position="26"/>
    </location>
</feature>
<keyword evidence="3" id="KW-1185">Reference proteome</keyword>
<reference evidence="2 3" key="1">
    <citation type="submission" date="2016-03" db="EMBL/GenBank/DDBJ databases">
        <title>EvidentialGene: Evidence-directed Construction of Genes on Genomes.</title>
        <authorList>
            <person name="Gilbert D.G."/>
            <person name="Choi J.-H."/>
            <person name="Mockaitis K."/>
            <person name="Colbourne J."/>
            <person name="Pfrender M."/>
        </authorList>
    </citation>
    <scope>NUCLEOTIDE SEQUENCE [LARGE SCALE GENOMIC DNA]</scope>
    <source>
        <strain evidence="2 3">Xinb3</strain>
        <tissue evidence="2">Complete organism</tissue>
    </source>
</reference>
<sequence>MEETTQQPQQIEIDEDPGPNQETDGDACIENSFFGFDEEIVQRRRSGRIVKQTEKMKQFKGIHDGLVGESWKEITASQKVQKATKKR</sequence>
<dbReference type="EMBL" id="LRGB01023790">
    <property type="protein sequence ID" value="KZR96752.1"/>
    <property type="molecule type" value="Genomic_DNA"/>
</dbReference>
<evidence type="ECO:0000313" key="2">
    <source>
        <dbReference type="EMBL" id="KZR96752.1"/>
    </source>
</evidence>
<dbReference type="Proteomes" id="UP000076858">
    <property type="component" value="Unassembled WGS sequence"/>
</dbReference>